<dbReference type="CDD" id="cd07067">
    <property type="entry name" value="HP_PGM_like"/>
    <property type="match status" value="1"/>
</dbReference>
<dbReference type="GO" id="GO:0016791">
    <property type="term" value="F:phosphatase activity"/>
    <property type="evidence" value="ECO:0007669"/>
    <property type="project" value="TreeGrafter"/>
</dbReference>
<dbReference type="InterPro" id="IPR050275">
    <property type="entry name" value="PGM_Phosphatase"/>
</dbReference>
<evidence type="ECO:0000313" key="1">
    <source>
        <dbReference type="EMBL" id="KAB1633509.1"/>
    </source>
</evidence>
<accession>A0A7C8BQQ5</accession>
<evidence type="ECO:0000313" key="2">
    <source>
        <dbReference type="Proteomes" id="UP000481339"/>
    </source>
</evidence>
<dbReference type="Pfam" id="PF00300">
    <property type="entry name" value="His_Phos_1"/>
    <property type="match status" value="1"/>
</dbReference>
<dbReference type="PANTHER" id="PTHR48100:SF51">
    <property type="entry name" value="PHOSPHOGLYCERATE MUTASE"/>
    <property type="match status" value="1"/>
</dbReference>
<dbReference type="InterPro" id="IPR013078">
    <property type="entry name" value="His_Pase_superF_clade-1"/>
</dbReference>
<dbReference type="PANTHER" id="PTHR48100">
    <property type="entry name" value="BROAD-SPECIFICITY PHOSPHATASE YOR283W-RELATED"/>
    <property type="match status" value="1"/>
</dbReference>
<dbReference type="Gene3D" id="3.40.50.1240">
    <property type="entry name" value="Phosphoglycerate mutase-like"/>
    <property type="match status" value="1"/>
</dbReference>
<dbReference type="InterPro" id="IPR029033">
    <property type="entry name" value="His_PPase_superfam"/>
</dbReference>
<dbReference type="Proteomes" id="UP000481339">
    <property type="component" value="Unassembled WGS sequence"/>
</dbReference>
<protein>
    <submittedName>
        <fullName evidence="1">Histidine phosphatase family protein</fullName>
    </submittedName>
</protein>
<dbReference type="RefSeq" id="WP_158035288.1">
    <property type="nucleotide sequence ID" value="NZ_BAAAZV010000006.1"/>
</dbReference>
<reference evidence="1 2" key="1">
    <citation type="submission" date="2019-09" db="EMBL/GenBank/DDBJ databases">
        <title>Phylogeny of genus Pseudoclavibacter and closely related genus.</title>
        <authorList>
            <person name="Li Y."/>
        </authorList>
    </citation>
    <scope>NUCLEOTIDE SEQUENCE [LARGE SCALE GENOMIC DNA]</scope>
    <source>
        <strain evidence="1 2">JCM 16921</strain>
    </source>
</reference>
<dbReference type="EMBL" id="WBKA01000001">
    <property type="protein sequence ID" value="KAB1633509.1"/>
    <property type="molecule type" value="Genomic_DNA"/>
</dbReference>
<dbReference type="OrthoDB" id="3215466at2"/>
<dbReference type="AlphaFoldDB" id="A0A7C8BQQ5"/>
<sequence length="224" mass="24458">MAPGRIHLVRHGEVHNPDGILYGRLPGFRLSDRGRTMARTTARALVADGRPIAALYASPLQRAQESAAPLVELTGLPLIVDDRLVEAGNVYEGTRRTPGPHLLAHPSEWRHIANPFRPSWGEPYRDIAARMLAAMAAAWRAEASREQTTDAPGGDIVMVTHQSPIWLAHRSVAGEPLFHNPAHRRCALSSVTSFEYDPGSRRFTEVDYREPAAGVAGVIDQGAV</sequence>
<name>A0A7C8BQQ5_9MICO</name>
<dbReference type="GO" id="GO:0005737">
    <property type="term" value="C:cytoplasm"/>
    <property type="evidence" value="ECO:0007669"/>
    <property type="project" value="TreeGrafter"/>
</dbReference>
<gene>
    <name evidence="1" type="ORF">F8O02_00805</name>
</gene>
<dbReference type="SMART" id="SM00855">
    <property type="entry name" value="PGAM"/>
    <property type="match status" value="1"/>
</dbReference>
<dbReference type="SUPFAM" id="SSF53254">
    <property type="entry name" value="Phosphoglycerate mutase-like"/>
    <property type="match status" value="1"/>
</dbReference>
<proteinExistence type="predicted"/>
<keyword evidence="2" id="KW-1185">Reference proteome</keyword>
<organism evidence="1 2">
    <name type="scientific">Pseudoclavibacter caeni</name>
    <dbReference type="NCBI Taxonomy" id="908846"/>
    <lineage>
        <taxon>Bacteria</taxon>
        <taxon>Bacillati</taxon>
        <taxon>Actinomycetota</taxon>
        <taxon>Actinomycetes</taxon>
        <taxon>Micrococcales</taxon>
        <taxon>Microbacteriaceae</taxon>
        <taxon>Pseudoclavibacter</taxon>
    </lineage>
</organism>
<comment type="caution">
    <text evidence="1">The sequence shown here is derived from an EMBL/GenBank/DDBJ whole genome shotgun (WGS) entry which is preliminary data.</text>
</comment>